<evidence type="ECO:0000313" key="1">
    <source>
        <dbReference type="EMBL" id="CAG7624832.1"/>
    </source>
</evidence>
<reference evidence="1" key="1">
    <citation type="submission" date="2021-06" db="EMBL/GenBank/DDBJ databases">
        <authorList>
            <person name="Criscuolo A."/>
        </authorList>
    </citation>
    <scope>NUCLEOTIDE SEQUENCE</scope>
    <source>
        <strain evidence="1">CIP111600</strain>
    </source>
</reference>
<evidence type="ECO:0000313" key="2">
    <source>
        <dbReference type="Proteomes" id="UP000693672"/>
    </source>
</evidence>
<dbReference type="AlphaFoldDB" id="A0A916K242"/>
<name>A0A916K242_9BACL</name>
<dbReference type="RefSeq" id="WP_281426780.1">
    <property type="nucleotide sequence ID" value="NZ_CAJVAS010000010.1"/>
</dbReference>
<dbReference type="PANTHER" id="PTHR34796:SF1">
    <property type="entry name" value="EXPRESSED PROTEIN"/>
    <property type="match status" value="1"/>
</dbReference>
<dbReference type="InterPro" id="IPR005500">
    <property type="entry name" value="DUF309"/>
</dbReference>
<proteinExistence type="predicted"/>
<evidence type="ECO:0008006" key="3">
    <source>
        <dbReference type="Google" id="ProtNLM"/>
    </source>
</evidence>
<sequence length="142" mass="16651">MQTYDRLYVQFIYYFNMARDYFECHEVLEELWLEEGRDPLYQGLLQVAVGLYHHQNGNANGSIKLFTAALEKLEGHPAETLGIDLASLREESRLYLHKLHRLHEEPFACYDLDIRIVDPVLEEAVEKLRLHPPGEHEADTNR</sequence>
<keyword evidence="2" id="KW-1185">Reference proteome</keyword>
<dbReference type="Proteomes" id="UP000693672">
    <property type="component" value="Unassembled WGS sequence"/>
</dbReference>
<dbReference type="PANTHER" id="PTHR34796">
    <property type="entry name" value="EXPRESSED PROTEIN"/>
    <property type="match status" value="1"/>
</dbReference>
<accession>A0A916K242</accession>
<protein>
    <recommendedName>
        <fullName evidence="3">DUF309 domain-containing protein</fullName>
    </recommendedName>
</protein>
<dbReference type="EMBL" id="CAJVAS010000010">
    <property type="protein sequence ID" value="CAG7624832.1"/>
    <property type="molecule type" value="Genomic_DNA"/>
</dbReference>
<comment type="caution">
    <text evidence="1">The sequence shown here is derived from an EMBL/GenBank/DDBJ whole genome shotgun (WGS) entry which is preliminary data.</text>
</comment>
<gene>
    <name evidence="1" type="ORF">PAESOLCIP111_02664</name>
</gene>
<dbReference type="Pfam" id="PF03745">
    <property type="entry name" value="DUF309"/>
    <property type="match status" value="1"/>
</dbReference>
<organism evidence="1 2">
    <name type="scientific">Paenibacillus solanacearum</name>
    <dbReference type="NCBI Taxonomy" id="2048548"/>
    <lineage>
        <taxon>Bacteria</taxon>
        <taxon>Bacillati</taxon>
        <taxon>Bacillota</taxon>
        <taxon>Bacilli</taxon>
        <taxon>Bacillales</taxon>
        <taxon>Paenibacillaceae</taxon>
        <taxon>Paenibacillus</taxon>
    </lineage>
</organism>